<name>A0A4R0RFZ1_9APHY</name>
<feature type="compositionally biased region" description="Low complexity" evidence="1">
    <location>
        <begin position="87"/>
        <end position="101"/>
    </location>
</feature>
<organism evidence="2 3">
    <name type="scientific">Steccherinum ochraceum</name>
    <dbReference type="NCBI Taxonomy" id="92696"/>
    <lineage>
        <taxon>Eukaryota</taxon>
        <taxon>Fungi</taxon>
        <taxon>Dikarya</taxon>
        <taxon>Basidiomycota</taxon>
        <taxon>Agaricomycotina</taxon>
        <taxon>Agaricomycetes</taxon>
        <taxon>Polyporales</taxon>
        <taxon>Steccherinaceae</taxon>
        <taxon>Steccherinum</taxon>
    </lineage>
</organism>
<evidence type="ECO:0000313" key="2">
    <source>
        <dbReference type="EMBL" id="TCD61284.1"/>
    </source>
</evidence>
<gene>
    <name evidence="2" type="ORF">EIP91_008680</name>
</gene>
<feature type="compositionally biased region" description="Acidic residues" evidence="1">
    <location>
        <begin position="57"/>
        <end position="72"/>
    </location>
</feature>
<feature type="region of interest" description="Disordered" evidence="1">
    <location>
        <begin position="38"/>
        <end position="104"/>
    </location>
</feature>
<sequence length="185" mass="20139">MPIPSLKRLKLHVKNDDCATPAIFSLLHHSTKNVLALGAPTQVGSETPKPTPHCENEEQMVDEPEAYDVDPDPDPKETFEAARTSDSEPASSSSATEDSLSVYSVDSVETVVGEPSTGVRILGTSDQPQTVLNRNVNDSEYSLASSVDDSESERWSLSGTERVKRLLFNRLSNSYGPAPYPSLEF</sequence>
<dbReference type="AlphaFoldDB" id="A0A4R0RFZ1"/>
<accession>A0A4R0RFZ1</accession>
<keyword evidence="3" id="KW-1185">Reference proteome</keyword>
<evidence type="ECO:0000313" key="3">
    <source>
        <dbReference type="Proteomes" id="UP000292702"/>
    </source>
</evidence>
<proteinExistence type="predicted"/>
<comment type="caution">
    <text evidence="2">The sequence shown here is derived from an EMBL/GenBank/DDBJ whole genome shotgun (WGS) entry which is preliminary data.</text>
</comment>
<evidence type="ECO:0000256" key="1">
    <source>
        <dbReference type="SAM" id="MobiDB-lite"/>
    </source>
</evidence>
<dbReference type="Proteomes" id="UP000292702">
    <property type="component" value="Unassembled WGS sequence"/>
</dbReference>
<reference evidence="2 3" key="1">
    <citation type="submission" date="2018-11" db="EMBL/GenBank/DDBJ databases">
        <title>Genome assembly of Steccherinum ochraceum LE-BIN_3174, the white-rot fungus of the Steccherinaceae family (The Residual Polyporoid clade, Polyporales, Basidiomycota).</title>
        <authorList>
            <person name="Fedorova T.V."/>
            <person name="Glazunova O.A."/>
            <person name="Landesman E.O."/>
            <person name="Moiseenko K.V."/>
            <person name="Psurtseva N.V."/>
            <person name="Savinova O.S."/>
            <person name="Shakhova N.V."/>
            <person name="Tyazhelova T.V."/>
            <person name="Vasina D.V."/>
        </authorList>
    </citation>
    <scope>NUCLEOTIDE SEQUENCE [LARGE SCALE GENOMIC DNA]</scope>
    <source>
        <strain evidence="2 3">LE-BIN_3174</strain>
    </source>
</reference>
<feature type="compositionally biased region" description="Basic and acidic residues" evidence="1">
    <location>
        <begin position="73"/>
        <end position="86"/>
    </location>
</feature>
<protein>
    <submittedName>
        <fullName evidence="2">Uncharacterized protein</fullName>
    </submittedName>
</protein>
<dbReference type="EMBL" id="RWJN01000484">
    <property type="protein sequence ID" value="TCD61284.1"/>
    <property type="molecule type" value="Genomic_DNA"/>
</dbReference>